<dbReference type="Pfam" id="PF01263">
    <property type="entry name" value="Aldose_epim"/>
    <property type="match status" value="1"/>
</dbReference>
<dbReference type="Proteomes" id="UP001422074">
    <property type="component" value="Unassembled WGS sequence"/>
</dbReference>
<reference evidence="2 3" key="1">
    <citation type="submission" date="2024-05" db="EMBL/GenBank/DDBJ databases">
        <title>Sinomonas sp. nov., isolated from a waste landfill.</title>
        <authorList>
            <person name="Zhao Y."/>
        </authorList>
    </citation>
    <scope>NUCLEOTIDE SEQUENCE [LARGE SCALE GENOMIC DNA]</scope>
    <source>
        <strain evidence="2 3">CCTCC AB2014300</strain>
    </source>
</reference>
<gene>
    <name evidence="2" type="ORF">ABCQ75_00215</name>
</gene>
<feature type="compositionally biased region" description="Pro residues" evidence="1">
    <location>
        <begin position="1"/>
        <end position="13"/>
    </location>
</feature>
<dbReference type="EMBL" id="JBDFRB010000001">
    <property type="protein sequence ID" value="MEN2742961.1"/>
    <property type="molecule type" value="Genomic_DNA"/>
</dbReference>
<dbReference type="RefSeq" id="WP_345882362.1">
    <property type="nucleotide sequence ID" value="NZ_JBDFRB010000001.1"/>
</dbReference>
<organism evidence="2 3">
    <name type="scientific">Sinomonas halotolerans</name>
    <dbReference type="NCBI Taxonomy" id="1644133"/>
    <lineage>
        <taxon>Bacteria</taxon>
        <taxon>Bacillati</taxon>
        <taxon>Actinomycetota</taxon>
        <taxon>Actinomycetes</taxon>
        <taxon>Micrococcales</taxon>
        <taxon>Micrococcaceae</taxon>
        <taxon>Sinomonas</taxon>
    </lineage>
</organism>
<dbReference type="InterPro" id="IPR011013">
    <property type="entry name" value="Gal_mutarotase_sf_dom"/>
</dbReference>
<dbReference type="InterPro" id="IPR014718">
    <property type="entry name" value="GH-type_carb-bd"/>
</dbReference>
<name>A0ABU9WV20_9MICC</name>
<accession>A0ABU9WV20</accession>
<keyword evidence="3" id="KW-1185">Reference proteome</keyword>
<feature type="compositionally biased region" description="Low complexity" evidence="1">
    <location>
        <begin position="14"/>
        <end position="23"/>
    </location>
</feature>
<feature type="region of interest" description="Disordered" evidence="1">
    <location>
        <begin position="1"/>
        <end position="23"/>
    </location>
</feature>
<comment type="caution">
    <text evidence="2">The sequence shown here is derived from an EMBL/GenBank/DDBJ whole genome shotgun (WGS) entry which is preliminary data.</text>
</comment>
<dbReference type="InterPro" id="IPR008183">
    <property type="entry name" value="Aldose_1/G6P_1-epimerase"/>
</dbReference>
<sequence length="319" mass="33492">MASSSVPPPPSAPTAPGAARRAATGIQHTIARGGGTAVVTELGAALRSYSRNGVVLVETFGDHEIPPGACGLTLAPWANRIEDGRWTLNGQVQQLDITEPSKGNASHGLLRNTGYAALAATEASVVLEAVVFPQHGYPFLVRHRVEYALDDDGGLSVTQTLSNDSAEPAPYGLGAHPYLRLGEVPTEELVLTVPAATRLAADERKIPRSAEPAQGEWDLRPGQRVGGLSIDAAYTGLAREGGVARSTLAAPDGRAVWLWQDDACPYVHVYISDRFPGRPKAVALEPMTAPANAFNSGDGLRWLGPGAAASMRWGIGSRL</sequence>
<evidence type="ECO:0000256" key="1">
    <source>
        <dbReference type="SAM" id="MobiDB-lite"/>
    </source>
</evidence>
<proteinExistence type="predicted"/>
<dbReference type="CDD" id="cd09022">
    <property type="entry name" value="Aldose_epim_Ec_YihR"/>
    <property type="match status" value="1"/>
</dbReference>
<dbReference type="InterPro" id="IPR037480">
    <property type="entry name" value="YihR-like"/>
</dbReference>
<dbReference type="Gene3D" id="2.70.98.10">
    <property type="match status" value="1"/>
</dbReference>
<protein>
    <submittedName>
        <fullName evidence="2">Aldose 1-epimerase family protein</fullName>
    </submittedName>
</protein>
<dbReference type="SUPFAM" id="SSF74650">
    <property type="entry name" value="Galactose mutarotase-like"/>
    <property type="match status" value="1"/>
</dbReference>
<evidence type="ECO:0000313" key="3">
    <source>
        <dbReference type="Proteomes" id="UP001422074"/>
    </source>
</evidence>
<evidence type="ECO:0000313" key="2">
    <source>
        <dbReference type="EMBL" id="MEN2742961.1"/>
    </source>
</evidence>